<evidence type="ECO:0000259" key="1">
    <source>
        <dbReference type="Pfam" id="PF13952"/>
    </source>
</evidence>
<dbReference type="AlphaFoldDB" id="A0ABD2YCC0"/>
<dbReference type="Pfam" id="PF13952">
    <property type="entry name" value="DUF4216"/>
    <property type="match status" value="1"/>
</dbReference>
<sequence>MEEVTTFASYYFEPHVQSKRQRASRNDEGPVDPNVHSFSIFNYLEVEYPGPAMCVVLFKCLWYDPVKGMNVHSKYNLVDINHKKRYKSYEPFILAQQAVQVYYAQYPSLKQDRADWLAVCKTRARSKVEEH</sequence>
<dbReference type="Proteomes" id="UP001630127">
    <property type="component" value="Unassembled WGS sequence"/>
</dbReference>
<feature type="domain" description="DUF4216" evidence="1">
    <location>
        <begin position="45"/>
        <end position="119"/>
    </location>
</feature>
<evidence type="ECO:0000313" key="2">
    <source>
        <dbReference type="EMBL" id="KAL3503865.1"/>
    </source>
</evidence>
<dbReference type="PANTHER" id="PTHR48258">
    <property type="entry name" value="DUF4218 DOMAIN-CONTAINING PROTEIN-RELATED"/>
    <property type="match status" value="1"/>
</dbReference>
<reference evidence="2 3" key="1">
    <citation type="submission" date="2024-11" db="EMBL/GenBank/DDBJ databases">
        <title>A near-complete genome assembly of Cinchona calisaya.</title>
        <authorList>
            <person name="Lian D.C."/>
            <person name="Zhao X.W."/>
            <person name="Wei L."/>
        </authorList>
    </citation>
    <scope>NUCLEOTIDE SEQUENCE [LARGE SCALE GENOMIC DNA]</scope>
    <source>
        <tissue evidence="2">Nenye</tissue>
    </source>
</reference>
<proteinExistence type="predicted"/>
<organism evidence="2 3">
    <name type="scientific">Cinchona calisaya</name>
    <dbReference type="NCBI Taxonomy" id="153742"/>
    <lineage>
        <taxon>Eukaryota</taxon>
        <taxon>Viridiplantae</taxon>
        <taxon>Streptophyta</taxon>
        <taxon>Embryophyta</taxon>
        <taxon>Tracheophyta</taxon>
        <taxon>Spermatophyta</taxon>
        <taxon>Magnoliopsida</taxon>
        <taxon>eudicotyledons</taxon>
        <taxon>Gunneridae</taxon>
        <taxon>Pentapetalae</taxon>
        <taxon>asterids</taxon>
        <taxon>lamiids</taxon>
        <taxon>Gentianales</taxon>
        <taxon>Rubiaceae</taxon>
        <taxon>Cinchonoideae</taxon>
        <taxon>Cinchoneae</taxon>
        <taxon>Cinchona</taxon>
    </lineage>
</organism>
<protein>
    <recommendedName>
        <fullName evidence="1">DUF4216 domain-containing protein</fullName>
    </recommendedName>
</protein>
<dbReference type="PANTHER" id="PTHR48258:SF3">
    <property type="entry name" value="FK506-BINDING PROTEIN 4-LIKE ISOFORM X1"/>
    <property type="match status" value="1"/>
</dbReference>
<evidence type="ECO:0000313" key="3">
    <source>
        <dbReference type="Proteomes" id="UP001630127"/>
    </source>
</evidence>
<dbReference type="EMBL" id="JBJUIK010000014">
    <property type="protein sequence ID" value="KAL3503865.1"/>
    <property type="molecule type" value="Genomic_DNA"/>
</dbReference>
<gene>
    <name evidence="2" type="ORF">ACH5RR_033706</name>
</gene>
<accession>A0ABD2YCC0</accession>
<comment type="caution">
    <text evidence="2">The sequence shown here is derived from an EMBL/GenBank/DDBJ whole genome shotgun (WGS) entry which is preliminary data.</text>
</comment>
<keyword evidence="3" id="KW-1185">Reference proteome</keyword>
<dbReference type="InterPro" id="IPR025312">
    <property type="entry name" value="DUF4216"/>
</dbReference>
<name>A0ABD2YCC0_9GENT</name>